<feature type="chain" id="PRO_5039044250" evidence="1">
    <location>
        <begin position="26"/>
        <end position="623"/>
    </location>
</feature>
<keyword evidence="3" id="KW-1185">Reference proteome</keyword>
<evidence type="ECO:0000313" key="3">
    <source>
        <dbReference type="Proteomes" id="UP000004367"/>
    </source>
</evidence>
<dbReference type="PANTHER" id="PTHR30032:SF8">
    <property type="entry name" value="GERMINATION-SPECIFIC N-ACETYLMURAMOYL-L-ALANINE AMIDASE"/>
    <property type="match status" value="1"/>
</dbReference>
<dbReference type="Gene3D" id="3.40.50.12090">
    <property type="match status" value="2"/>
</dbReference>
<feature type="signal peptide" evidence="1">
    <location>
        <begin position="1"/>
        <end position="25"/>
    </location>
</feature>
<dbReference type="InterPro" id="IPR007253">
    <property type="entry name" value="Cell_wall-bd_2"/>
</dbReference>
<dbReference type="Pfam" id="PF04122">
    <property type="entry name" value="CW_binding_2"/>
    <property type="match status" value="3"/>
</dbReference>
<accession>H5UMZ4</accession>
<dbReference type="EMBL" id="BAFE01000003">
    <property type="protein sequence ID" value="GAB47102.1"/>
    <property type="molecule type" value="Genomic_DNA"/>
</dbReference>
<dbReference type="RefSeq" id="WP_009481000.1">
    <property type="nucleotide sequence ID" value="NZ_BAFE01000003.1"/>
</dbReference>
<keyword evidence="1" id="KW-0732">Signal</keyword>
<evidence type="ECO:0000256" key="1">
    <source>
        <dbReference type="SAM" id="SignalP"/>
    </source>
</evidence>
<dbReference type="PANTHER" id="PTHR30032">
    <property type="entry name" value="N-ACETYLMURAMOYL-L-ALANINE AMIDASE-RELATED"/>
    <property type="match status" value="1"/>
</dbReference>
<comment type="caution">
    <text evidence="2">The sequence shown here is derived from an EMBL/GenBank/DDBJ whole genome shotgun (WGS) entry which is preliminary data.</text>
</comment>
<dbReference type="eggNOG" id="COG2247">
    <property type="taxonomic scope" value="Bacteria"/>
</dbReference>
<dbReference type="GO" id="GO:0030288">
    <property type="term" value="C:outer membrane-bounded periplasmic space"/>
    <property type="evidence" value="ECO:0007669"/>
    <property type="project" value="TreeGrafter"/>
</dbReference>
<dbReference type="Proteomes" id="UP000004367">
    <property type="component" value="Unassembled WGS sequence"/>
</dbReference>
<dbReference type="InterPro" id="IPR051922">
    <property type="entry name" value="Bact_Sporulation_Assoc"/>
</dbReference>
<protein>
    <submittedName>
        <fullName evidence="2">Uncharacterized protein</fullName>
    </submittedName>
</protein>
<proteinExistence type="predicted"/>
<dbReference type="OrthoDB" id="5143602at2"/>
<dbReference type="AlphaFoldDB" id="H5UMZ4"/>
<organism evidence="2 3">
    <name type="scientific">Mobilicoccus pelagius NBRC 104925</name>
    <dbReference type="NCBI Taxonomy" id="1089455"/>
    <lineage>
        <taxon>Bacteria</taxon>
        <taxon>Bacillati</taxon>
        <taxon>Actinomycetota</taxon>
        <taxon>Actinomycetes</taxon>
        <taxon>Micrococcales</taxon>
        <taxon>Dermatophilaceae</taxon>
        <taxon>Mobilicoccus</taxon>
    </lineage>
</organism>
<dbReference type="PROSITE" id="PS51318">
    <property type="entry name" value="TAT"/>
    <property type="match status" value="1"/>
</dbReference>
<dbReference type="InterPro" id="IPR006311">
    <property type="entry name" value="TAT_signal"/>
</dbReference>
<name>H5UMZ4_9MICO</name>
<reference evidence="2 3" key="1">
    <citation type="submission" date="2012-02" db="EMBL/GenBank/DDBJ databases">
        <title>Whole genome shotgun sequence of Mobilicoccus pelagius NBRC 104925.</title>
        <authorList>
            <person name="Yoshida Y."/>
            <person name="Hosoyama A."/>
            <person name="Tsuchikane K."/>
            <person name="Katsumata H."/>
            <person name="Yamazaki S."/>
            <person name="Fujita N."/>
        </authorList>
    </citation>
    <scope>NUCLEOTIDE SEQUENCE [LARGE SCALE GENOMIC DNA]</scope>
    <source>
        <strain evidence="2 3">NBRC 104925</strain>
    </source>
</reference>
<evidence type="ECO:0000313" key="2">
    <source>
        <dbReference type="EMBL" id="GAB47102.1"/>
    </source>
</evidence>
<sequence length="623" mass="63734">MTVLRTRTLASAGATLALAAAGVVAGPWAASAAPAIQVDASTKPIAGQSFKVQTSGVTSGSSYRMVLASGGVTDTRDAAEANSCSTASAATATTLTCQITEGTAGAYSLNLLDDKGAVVASTAVTVAPVVSNVTKPRLSDLPGANADTVTVYANPNVDSYTVQGDKVTFAANETQKDVTIKPTGGAQSTDVTVVATAKAGSYFADGTTTQTWTMRTTAGDPVPAALTVTEPTRVDAVGSDNDTITLRKDPNVTWTIGGKAVDFGSATQMTLPVTGSRDKDGVLKVEVVAKAADGFTFGDGQTSKTFSYEYTNARAEPTSTRIAGDTRFDTSVEVAKKYFPGQHDTVYVANGMNFPDALAAGPAAAQANAPLILTAKSSIQDNAMAEIGRMQPKSIRVVGGSDVVSDAVAEKLGKIAPVTRVQGDDRFETAAKVAQSFKSADTVYIASGLNFPDALAGGSGAARENAPMLLTNGTTLSDDTVVELRRLKPSKVVVVGGDKVVKSSVLRQVGDVVPSASLVRSAGKDRFETSALIIENVTGKSWDAKEEKVRPTTAFLATGLNYPDALAGIPAAFAAKAPLALTMPKCLPAPVKAELDKLPLTGTVRLGSSNVVGDFGVLGGACS</sequence>
<gene>
    <name evidence="2" type="ORF">MOPEL_003_01270</name>
</gene>
<dbReference type="STRING" id="1089455.MOPEL_003_01270"/>